<evidence type="ECO:0000313" key="19">
    <source>
        <dbReference type="Proteomes" id="UP001060771"/>
    </source>
</evidence>
<dbReference type="NCBIfam" id="TIGR00260">
    <property type="entry name" value="thrC"/>
    <property type="match status" value="1"/>
</dbReference>
<dbReference type="RefSeq" id="WP_188602920.1">
    <property type="nucleotide sequence ID" value="NZ_AP026830.1"/>
</dbReference>
<keyword evidence="7 12" id="KW-0791">Threonine biosynthesis</keyword>
<evidence type="ECO:0000313" key="18">
    <source>
        <dbReference type="Proteomes" id="UP000657075"/>
    </source>
</evidence>
<proteinExistence type="inferred from homology"/>
<feature type="binding site" evidence="13">
    <location>
        <position position="129"/>
    </location>
    <ligand>
        <name>pyridoxal 5'-phosphate</name>
        <dbReference type="ChEBI" id="CHEBI:597326"/>
    </ligand>
</feature>
<dbReference type="InterPro" id="IPR036052">
    <property type="entry name" value="TrpB-like_PALP_sf"/>
</dbReference>
<sequence length="405" mass="43379">MRFETLNKYVLKCPRCGFETEASPYIMRCPKCGELLDALLIADKVKLRWNELRGRGVWRYRDLLPEPNSIVSIGEGATPLIRLRSHGNAYIKFEGTNPTGSFKDRGMTIGVSLASSIGVKGVIVASTGNTAASAAAYSARAGLNCIVVLPKGGVAKGKLGQAILHGASIVDIPGTFDNALEYVLDTVLINGSADHINYYPLNSINPWRLEGQKTIAYEVFEEVGVPDYVFVPVGNGGNIYAIWKGFRELMEHGMIDHVPKMIGVQASGAAPMVRYWNGAGEAKIENPRTIASAIRIGKPVNWFRAYRAVKYSGGAFIEVSDDEIIRAQAMLGKEGIGVEPASAASLAGYLKALGEGLIGPSDKAVLIATGHALKDPDALLMGNANMISISSINELRNLVMGNAIA</sequence>
<evidence type="ECO:0000256" key="5">
    <source>
        <dbReference type="ARBA" id="ARBA00018679"/>
    </source>
</evidence>
<feature type="binding site" evidence="13">
    <location>
        <begin position="234"/>
        <end position="238"/>
    </location>
    <ligand>
        <name>pyridoxal 5'-phosphate</name>
        <dbReference type="ChEBI" id="CHEBI:597326"/>
    </ligand>
</feature>
<dbReference type="PANTHER" id="PTHR48078">
    <property type="entry name" value="THREONINE DEHYDRATASE, MITOCHONDRIAL-RELATED"/>
    <property type="match status" value="1"/>
</dbReference>
<keyword evidence="8 12" id="KW-0663">Pyridoxal phosphate</keyword>
<dbReference type="InterPro" id="IPR000634">
    <property type="entry name" value="Ser/Thr_deHydtase_PyrdxlP-BS"/>
</dbReference>
<reference evidence="17" key="1">
    <citation type="journal article" date="2014" name="Int. J. Syst. Evol. Microbiol.">
        <title>Complete genome sequence of Corynebacterium casei LMG S-19264T (=DSM 44701T), isolated from a smear-ripened cheese.</title>
        <authorList>
            <consortium name="US DOE Joint Genome Institute (JGI-PGF)"/>
            <person name="Walter F."/>
            <person name="Albersmeier A."/>
            <person name="Kalinowski J."/>
            <person name="Ruckert C."/>
        </authorList>
    </citation>
    <scope>NUCLEOTIDE SEQUENCE</scope>
    <source>
        <strain evidence="17">JCM 11219</strain>
    </source>
</reference>
<dbReference type="Proteomes" id="UP001060771">
    <property type="component" value="Chromosome"/>
</dbReference>
<evidence type="ECO:0000256" key="9">
    <source>
        <dbReference type="ARBA" id="ARBA00023239"/>
    </source>
</evidence>
<dbReference type="GO" id="GO:0006567">
    <property type="term" value="P:L-threonine catabolic process"/>
    <property type="evidence" value="ECO:0007669"/>
    <property type="project" value="TreeGrafter"/>
</dbReference>
<dbReference type="GO" id="GO:0030170">
    <property type="term" value="F:pyridoxal phosphate binding"/>
    <property type="evidence" value="ECO:0007669"/>
    <property type="project" value="InterPro"/>
</dbReference>
<evidence type="ECO:0000313" key="16">
    <source>
        <dbReference type="EMBL" id="BDR92349.1"/>
    </source>
</evidence>
<dbReference type="AlphaFoldDB" id="A0A830EEG8"/>
<evidence type="ECO:0000256" key="12">
    <source>
        <dbReference type="PIRNR" id="PIRNR038945"/>
    </source>
</evidence>
<evidence type="ECO:0000256" key="11">
    <source>
        <dbReference type="NCBIfam" id="TIGR00260"/>
    </source>
</evidence>
<feature type="domain" description="Tryptophan synthase beta chain-like PALP" evidence="15">
    <location>
        <begin position="72"/>
        <end position="370"/>
    </location>
</feature>
<reference evidence="19" key="3">
    <citation type="submission" date="2022-09" db="EMBL/GenBank/DDBJ databases">
        <title>Complete genome sequence of Vulcanisaeta souniana.</title>
        <authorList>
            <person name="Kato S."/>
            <person name="Itoh T."/>
            <person name="Ohkuma M."/>
        </authorList>
    </citation>
    <scope>NUCLEOTIDE SEQUENCE [LARGE SCALE GENOMIC DNA]</scope>
    <source>
        <strain evidence="19">JCM 11219</strain>
    </source>
</reference>
<evidence type="ECO:0000256" key="10">
    <source>
        <dbReference type="ARBA" id="ARBA00049144"/>
    </source>
</evidence>
<dbReference type="EC" id="4.2.3.1" evidence="4 11"/>
<reference evidence="17" key="2">
    <citation type="submission" date="2020-09" db="EMBL/GenBank/DDBJ databases">
        <authorList>
            <person name="Sun Q."/>
            <person name="Ohkuma M."/>
        </authorList>
    </citation>
    <scope>NUCLEOTIDE SEQUENCE</scope>
    <source>
        <strain evidence="17">JCM 11219</strain>
    </source>
</reference>
<dbReference type="SUPFAM" id="SSF53686">
    <property type="entry name" value="Tryptophan synthase beta subunit-like PLP-dependent enzymes"/>
    <property type="match status" value="1"/>
</dbReference>
<keyword evidence="9 12" id="KW-0456">Lyase</keyword>
<evidence type="ECO:0000313" key="17">
    <source>
        <dbReference type="EMBL" id="GGI74895.1"/>
    </source>
</evidence>
<dbReference type="GO" id="GO:0006565">
    <property type="term" value="P:L-serine catabolic process"/>
    <property type="evidence" value="ECO:0007669"/>
    <property type="project" value="TreeGrafter"/>
</dbReference>
<evidence type="ECO:0000256" key="14">
    <source>
        <dbReference type="PIRSR" id="PIRSR038945-2"/>
    </source>
</evidence>
<dbReference type="EMBL" id="BMNM01000003">
    <property type="protein sequence ID" value="GGI74895.1"/>
    <property type="molecule type" value="Genomic_DNA"/>
</dbReference>
<name>A0A830EEG8_9CREN</name>
<dbReference type="InterPro" id="IPR050147">
    <property type="entry name" value="Ser/Thr_Dehydratase"/>
</dbReference>
<dbReference type="GO" id="GO:0004794">
    <property type="term" value="F:threonine deaminase activity"/>
    <property type="evidence" value="ECO:0007669"/>
    <property type="project" value="TreeGrafter"/>
</dbReference>
<dbReference type="EMBL" id="AP026830">
    <property type="protein sequence ID" value="BDR92349.1"/>
    <property type="molecule type" value="Genomic_DNA"/>
</dbReference>
<evidence type="ECO:0000256" key="1">
    <source>
        <dbReference type="ARBA" id="ARBA00001933"/>
    </source>
</evidence>
<dbReference type="FunFam" id="3.40.50.1100:FF:000014">
    <property type="entry name" value="Threonine synthase"/>
    <property type="match status" value="1"/>
</dbReference>
<comment type="cofactor">
    <cofactor evidence="1 12 13">
        <name>pyridoxal 5'-phosphate</name>
        <dbReference type="ChEBI" id="CHEBI:597326"/>
    </cofactor>
</comment>
<dbReference type="InterPro" id="IPR004450">
    <property type="entry name" value="Thr_synthase-like"/>
</dbReference>
<evidence type="ECO:0000256" key="4">
    <source>
        <dbReference type="ARBA" id="ARBA00013028"/>
    </source>
</evidence>
<evidence type="ECO:0000256" key="3">
    <source>
        <dbReference type="ARBA" id="ARBA00005517"/>
    </source>
</evidence>
<dbReference type="GeneID" id="76206990"/>
<dbReference type="PANTHER" id="PTHR48078:SF6">
    <property type="entry name" value="L-THREONINE DEHYDRATASE CATABOLIC TDCB"/>
    <property type="match status" value="1"/>
</dbReference>
<dbReference type="PIRSF" id="PIRSF038945">
    <property type="entry name" value="Thr_synthase"/>
    <property type="match status" value="1"/>
</dbReference>
<evidence type="ECO:0000256" key="2">
    <source>
        <dbReference type="ARBA" id="ARBA00004979"/>
    </source>
</evidence>
<dbReference type="GO" id="GO:0009088">
    <property type="term" value="P:threonine biosynthetic process"/>
    <property type="evidence" value="ECO:0007669"/>
    <property type="project" value="UniProtKB-UniRule"/>
</dbReference>
<dbReference type="OrthoDB" id="6371at2157"/>
<dbReference type="Proteomes" id="UP000657075">
    <property type="component" value="Unassembled WGS sequence"/>
</dbReference>
<dbReference type="InterPro" id="IPR001926">
    <property type="entry name" value="TrpB-like_PALP"/>
</dbReference>
<dbReference type="Gene3D" id="3.40.50.1100">
    <property type="match status" value="2"/>
</dbReference>
<dbReference type="GO" id="GO:0003941">
    <property type="term" value="F:L-serine ammonia-lyase activity"/>
    <property type="evidence" value="ECO:0007669"/>
    <property type="project" value="TreeGrafter"/>
</dbReference>
<feature type="binding site" evidence="13">
    <location>
        <position position="369"/>
    </location>
    <ligand>
        <name>pyridoxal 5'-phosphate</name>
        <dbReference type="ChEBI" id="CHEBI:597326"/>
    </ligand>
</feature>
<dbReference type="UniPathway" id="UPA00050">
    <property type="reaction ID" value="UER00065"/>
</dbReference>
<keyword evidence="6 12" id="KW-0028">Amino-acid biosynthesis</keyword>
<evidence type="ECO:0000256" key="6">
    <source>
        <dbReference type="ARBA" id="ARBA00022605"/>
    </source>
</evidence>
<evidence type="ECO:0000259" key="15">
    <source>
        <dbReference type="Pfam" id="PF00291"/>
    </source>
</evidence>
<accession>A0A830EEG8</accession>
<feature type="modified residue" description="N6-(pyridoxal phosphate)lysine" evidence="14">
    <location>
        <position position="103"/>
    </location>
</feature>
<comment type="pathway">
    <text evidence="2 12">Amino-acid biosynthesis; L-threonine biosynthesis; L-threonine from L-aspartate: step 5/5.</text>
</comment>
<comment type="catalytic activity">
    <reaction evidence="10 12">
        <text>O-phospho-L-homoserine + H2O = L-threonine + phosphate</text>
        <dbReference type="Rhea" id="RHEA:10840"/>
        <dbReference type="ChEBI" id="CHEBI:15377"/>
        <dbReference type="ChEBI" id="CHEBI:43474"/>
        <dbReference type="ChEBI" id="CHEBI:57590"/>
        <dbReference type="ChEBI" id="CHEBI:57926"/>
        <dbReference type="EC" id="4.2.3.1"/>
    </reaction>
</comment>
<dbReference type="GO" id="GO:0009097">
    <property type="term" value="P:isoleucine biosynthetic process"/>
    <property type="evidence" value="ECO:0007669"/>
    <property type="project" value="TreeGrafter"/>
</dbReference>
<comment type="function">
    <text evidence="12">Catalyzes the gamma-elimination of phosphate from L-phosphohomoserine and the beta-addition of water to produce L-threonine.</text>
</comment>
<keyword evidence="19" id="KW-1185">Reference proteome</keyword>
<dbReference type="PROSITE" id="PS00165">
    <property type="entry name" value="DEHYDRATASE_SER_THR"/>
    <property type="match status" value="1"/>
</dbReference>
<organism evidence="17 18">
    <name type="scientific">Vulcanisaeta souniana JCM 11219</name>
    <dbReference type="NCBI Taxonomy" id="1293586"/>
    <lineage>
        <taxon>Archaea</taxon>
        <taxon>Thermoproteota</taxon>
        <taxon>Thermoprotei</taxon>
        <taxon>Thermoproteales</taxon>
        <taxon>Thermoproteaceae</taxon>
        <taxon>Vulcanisaeta</taxon>
    </lineage>
</organism>
<gene>
    <name evidence="17" type="ORF">GCM10007112_09600</name>
    <name evidence="16" type="ORF">Vsou_14420</name>
</gene>
<dbReference type="Pfam" id="PF00291">
    <property type="entry name" value="PALP"/>
    <property type="match status" value="1"/>
</dbReference>
<comment type="similarity">
    <text evidence="3 12">Belongs to the threonine synthase family.</text>
</comment>
<evidence type="ECO:0000256" key="13">
    <source>
        <dbReference type="PIRSR" id="PIRSR038945-1"/>
    </source>
</evidence>
<reference evidence="16" key="4">
    <citation type="journal article" date="2023" name="Microbiol. Resour. Announc.">
        <title>Complete Genome Sequence of Vulcanisaeta souniana Strain IC-059, a Hyperthermophilic Archaeon Isolated from Hot Spring Water in Japan.</title>
        <authorList>
            <person name="Kato S."/>
            <person name="Itoh T."/>
            <person name="Wu L."/>
            <person name="Ma J."/>
            <person name="Ohkuma M."/>
        </authorList>
    </citation>
    <scope>NUCLEOTIDE SEQUENCE</scope>
    <source>
        <strain evidence="16">JCM 11219</strain>
    </source>
</reference>
<dbReference type="InterPro" id="IPR026260">
    <property type="entry name" value="Thr_Synthase_bac/arc"/>
</dbReference>
<protein>
    <recommendedName>
        <fullName evidence="5 11">Threonine synthase</fullName>
        <ecNumber evidence="4 11">4.2.3.1</ecNumber>
    </recommendedName>
</protein>
<evidence type="ECO:0000256" key="8">
    <source>
        <dbReference type="ARBA" id="ARBA00022898"/>
    </source>
</evidence>
<dbReference type="GO" id="GO:0004795">
    <property type="term" value="F:threonine synthase activity"/>
    <property type="evidence" value="ECO:0007669"/>
    <property type="project" value="UniProtKB-UniRule"/>
</dbReference>
<evidence type="ECO:0000256" key="7">
    <source>
        <dbReference type="ARBA" id="ARBA00022697"/>
    </source>
</evidence>
<dbReference type="CDD" id="cd01563">
    <property type="entry name" value="Thr-synth_1"/>
    <property type="match status" value="1"/>
</dbReference>